<keyword evidence="2 6" id="KW-0547">Nucleotide-binding</keyword>
<dbReference type="SMART" id="SM00220">
    <property type="entry name" value="S_TKc"/>
    <property type="match status" value="1"/>
</dbReference>
<dbReference type="PROSITE" id="PS00108">
    <property type="entry name" value="PROTEIN_KINASE_ST"/>
    <property type="match status" value="1"/>
</dbReference>
<feature type="region of interest" description="Disordered" evidence="7">
    <location>
        <begin position="241"/>
        <end position="262"/>
    </location>
</feature>
<dbReference type="GeneID" id="38778378"/>
<feature type="domain" description="Protein kinase" evidence="8">
    <location>
        <begin position="923"/>
        <end position="1189"/>
    </location>
</feature>
<dbReference type="PROSITE" id="PS00107">
    <property type="entry name" value="PROTEIN_KINASE_ATP"/>
    <property type="match status" value="1"/>
</dbReference>
<comment type="caution">
    <text evidence="9">The sequence shown here is derived from an EMBL/GenBank/DDBJ whole genome shotgun (WGS) entry which is preliminary data.</text>
</comment>
<dbReference type="Proteomes" id="UP000287166">
    <property type="component" value="Unassembled WGS sequence"/>
</dbReference>
<feature type="compositionally biased region" description="Polar residues" evidence="7">
    <location>
        <begin position="36"/>
        <end position="47"/>
    </location>
</feature>
<dbReference type="PANTHER" id="PTHR11042:SF190">
    <property type="entry name" value="MITOSIS INHIBITOR PROTEIN KINASE MIK1"/>
    <property type="match status" value="1"/>
</dbReference>
<dbReference type="OrthoDB" id="5337378at2759"/>
<dbReference type="InterPro" id="IPR050339">
    <property type="entry name" value="CC_SR_Kinase"/>
</dbReference>
<feature type="compositionally biased region" description="Basic residues" evidence="7">
    <location>
        <begin position="470"/>
        <end position="482"/>
    </location>
</feature>
<dbReference type="PANTHER" id="PTHR11042">
    <property type="entry name" value="EUKARYOTIC TRANSLATION INITIATION FACTOR 2-ALPHA KINASE EIF2-ALPHA KINASE -RELATED"/>
    <property type="match status" value="1"/>
</dbReference>
<dbReference type="InterPro" id="IPR008271">
    <property type="entry name" value="Ser/Thr_kinase_AS"/>
</dbReference>
<dbReference type="InterPro" id="IPR011009">
    <property type="entry name" value="Kinase-like_dom_sf"/>
</dbReference>
<feature type="compositionally biased region" description="Polar residues" evidence="7">
    <location>
        <begin position="432"/>
        <end position="460"/>
    </location>
</feature>
<protein>
    <recommendedName>
        <fullName evidence="8">Protein kinase domain-containing protein</fullName>
    </recommendedName>
</protein>
<feature type="region of interest" description="Disordered" evidence="7">
    <location>
        <begin position="789"/>
        <end position="858"/>
    </location>
</feature>
<feature type="region of interest" description="Disordered" evidence="7">
    <location>
        <begin position="693"/>
        <end position="777"/>
    </location>
</feature>
<evidence type="ECO:0000256" key="4">
    <source>
        <dbReference type="ARBA" id="ARBA00022840"/>
    </source>
</evidence>
<evidence type="ECO:0000259" key="8">
    <source>
        <dbReference type="PROSITE" id="PS50011"/>
    </source>
</evidence>
<organism evidence="9 10">
    <name type="scientific">Sparassis crispa</name>
    <dbReference type="NCBI Taxonomy" id="139825"/>
    <lineage>
        <taxon>Eukaryota</taxon>
        <taxon>Fungi</taxon>
        <taxon>Dikarya</taxon>
        <taxon>Basidiomycota</taxon>
        <taxon>Agaricomycotina</taxon>
        <taxon>Agaricomycetes</taxon>
        <taxon>Polyporales</taxon>
        <taxon>Sparassidaceae</taxon>
        <taxon>Sparassis</taxon>
    </lineage>
</organism>
<keyword evidence="4 6" id="KW-0067">ATP-binding</keyword>
<dbReference type="RefSeq" id="XP_027612374.1">
    <property type="nucleotide sequence ID" value="XM_027756573.1"/>
</dbReference>
<dbReference type="AlphaFoldDB" id="A0A401GH65"/>
<dbReference type="InParanoid" id="A0A401GH65"/>
<comment type="similarity">
    <text evidence="5">Belongs to the protein kinase superfamily. Ser/Thr protein kinase family. GCN2 subfamily.</text>
</comment>
<dbReference type="InterPro" id="IPR000719">
    <property type="entry name" value="Prot_kinase_dom"/>
</dbReference>
<reference evidence="9 10" key="1">
    <citation type="journal article" date="2018" name="Sci. Rep.">
        <title>Genome sequence of the cauliflower mushroom Sparassis crispa (Hanabiratake) and its association with beneficial usage.</title>
        <authorList>
            <person name="Kiyama R."/>
            <person name="Furutani Y."/>
            <person name="Kawaguchi K."/>
            <person name="Nakanishi T."/>
        </authorList>
    </citation>
    <scope>NUCLEOTIDE SEQUENCE [LARGE SCALE GENOMIC DNA]</scope>
</reference>
<feature type="compositionally biased region" description="Low complexity" evidence="7">
    <location>
        <begin position="789"/>
        <end position="809"/>
    </location>
</feature>
<feature type="region of interest" description="Disordered" evidence="7">
    <location>
        <begin position="153"/>
        <end position="175"/>
    </location>
</feature>
<dbReference type="Gene3D" id="1.10.510.10">
    <property type="entry name" value="Transferase(Phosphotransferase) domain 1"/>
    <property type="match status" value="1"/>
</dbReference>
<dbReference type="Pfam" id="PF00069">
    <property type="entry name" value="Pkinase"/>
    <property type="match status" value="1"/>
</dbReference>
<sequence>MLASTPTPEYTTFSTTKRDLSASPSYRAPPNRRTPQKFTSNSFSPMFTSPPRRHPPPTADPMDTDDIFQSPYSASSRPLSVRNDRIIYKKSRADDDEEFDNGWSFVPSSSTMFSHNMVPPSSPIPLRSSLRTPVKQIRATPDRPVLSVKHLNTPSVSPAVGSKRKPSKRTPVCTTPQCQGFLTPLNVTSAAGREQGDSSGVAFDRLAPLSAPRFVLHTPQTKAETEMHLKRQAETMTLLRISDMDRSGDESGYDSGPGEDNGRRLFGDNAAPNMVSSVASKGKTKVGLSRSPALRLLMRKGDTNDTEVVEAISPGGHVTKRRARSRPVSSELLESVRGAPVILDYKVNVASQYINEMQTNSVAFPPASRPHRSSSPSSSSSEIGSPLSRPRLSIMPLPHMDVQSPTSKPKGPLNRLASASSATLFFGPSIPARNTGTNADPSRKQSLATSASPSKGNASPSLPLDLNKRSSPHSRIRNRHSYAPHGSAREKRQSSSPCTSPPLKRHSDEDEDEDLFFSGPADTSFAFSLTEGTPSPKKKQKRDIPSPLQKKFRPRDSGVVLDESDSDSGLYGHGGAMPQASTSVSTMGSEAEEQELVTPGFAPGAASGWPGVTVMNLDDNMGVGSRTGMHGGRGVDAFIMRVLAAGATKSAQDIDGEPKRVPGTPVKKVKTAHLVQRPWQSAFTSKIGFPEFEDELQCGPGAKGRGKTKGRKSLPAAFPRLEKENRTAPAKHDRVGAEDDEDASPTTRKEKDSRYEGLGLGRPASGTLPPFARGIVDPKGKQHWLMRRSSSGAFSSGSETTTSGSATPTRLTPREWHLPPLRLPVPHSPLKNSLASASSSASTSSSAISTTRNSPTVAATAKRLPIRDLSERHAAQLTPARRPPTGLFAGVMRAAPATVKPVMRGRSSFPSSEEHPGRFEREFEEIDELGSGQFGRVMRVCCKYADESKASEIFAVKKSKPFEGIKHRLRLREEVDILKHLTQAAGGGHPNVLQYIDSWEEGDMLYICTELCALGNLAHFLWAYGRAFPRLDEARVWRILAELSAGLSFVHSSNVLHLDLKPANIFVTSSGRLKIGDFGLAVRYTGSSEMRGCEREGDKRYLASEVLQGRYGRAADVFSLGMTMLETATNIIVPDQGDAWHRLRHEDFVQVEAELGALSVTLQAVLKGMLRMEPARRVGSDMLARHPVVRRARSAMDGLRARQGDVFEASALGPVQDGFLSSIITGNDWDTMEV</sequence>
<dbReference type="EMBL" id="BFAD01000003">
    <property type="protein sequence ID" value="GBE81461.1"/>
    <property type="molecule type" value="Genomic_DNA"/>
</dbReference>
<evidence type="ECO:0000256" key="7">
    <source>
        <dbReference type="SAM" id="MobiDB-lite"/>
    </source>
</evidence>
<dbReference type="PROSITE" id="PS50011">
    <property type="entry name" value="PROTEIN_KINASE_DOM"/>
    <property type="match status" value="1"/>
</dbReference>
<dbReference type="InterPro" id="IPR017441">
    <property type="entry name" value="Protein_kinase_ATP_BS"/>
</dbReference>
<feature type="compositionally biased region" description="Low complexity" evidence="7">
    <location>
        <begin position="373"/>
        <end position="390"/>
    </location>
</feature>
<evidence type="ECO:0000313" key="9">
    <source>
        <dbReference type="EMBL" id="GBE81461.1"/>
    </source>
</evidence>
<keyword evidence="3" id="KW-0418">Kinase</keyword>
<evidence type="ECO:0000256" key="2">
    <source>
        <dbReference type="ARBA" id="ARBA00022741"/>
    </source>
</evidence>
<evidence type="ECO:0000256" key="5">
    <source>
        <dbReference type="ARBA" id="ARBA00037982"/>
    </source>
</evidence>
<keyword evidence="1" id="KW-0808">Transferase</keyword>
<dbReference type="Gene3D" id="3.30.200.20">
    <property type="entry name" value="Phosphorylase Kinase, domain 1"/>
    <property type="match status" value="1"/>
</dbReference>
<dbReference type="STRING" id="139825.A0A401GH65"/>
<dbReference type="SUPFAM" id="SSF56112">
    <property type="entry name" value="Protein kinase-like (PK-like)"/>
    <property type="match status" value="1"/>
</dbReference>
<evidence type="ECO:0000313" key="10">
    <source>
        <dbReference type="Proteomes" id="UP000287166"/>
    </source>
</evidence>
<dbReference type="GO" id="GO:0005737">
    <property type="term" value="C:cytoplasm"/>
    <property type="evidence" value="ECO:0007669"/>
    <property type="project" value="TreeGrafter"/>
</dbReference>
<feature type="compositionally biased region" description="Low complexity" evidence="7">
    <location>
        <begin position="1"/>
        <end position="15"/>
    </location>
</feature>
<evidence type="ECO:0000256" key="1">
    <source>
        <dbReference type="ARBA" id="ARBA00022679"/>
    </source>
</evidence>
<feature type="compositionally biased region" description="Basic and acidic residues" evidence="7">
    <location>
        <begin position="720"/>
        <end position="737"/>
    </location>
</feature>
<gene>
    <name evidence="9" type="ORF">SCP_0311900</name>
</gene>
<evidence type="ECO:0000256" key="3">
    <source>
        <dbReference type="ARBA" id="ARBA00022777"/>
    </source>
</evidence>
<proteinExistence type="inferred from homology"/>
<dbReference type="GO" id="GO:0110031">
    <property type="term" value="P:negative regulation of G2/MI transition of meiotic cell cycle"/>
    <property type="evidence" value="ECO:0007669"/>
    <property type="project" value="TreeGrafter"/>
</dbReference>
<feature type="binding site" evidence="6">
    <location>
        <position position="958"/>
    </location>
    <ligand>
        <name>ATP</name>
        <dbReference type="ChEBI" id="CHEBI:30616"/>
    </ligand>
</feature>
<feature type="region of interest" description="Disordered" evidence="7">
    <location>
        <begin position="1"/>
        <end position="79"/>
    </location>
</feature>
<name>A0A401GH65_9APHY</name>
<accession>A0A401GH65</accession>
<keyword evidence="10" id="KW-1185">Reference proteome</keyword>
<feature type="compositionally biased region" description="Low complexity" evidence="7">
    <location>
        <begin position="833"/>
        <end position="851"/>
    </location>
</feature>
<dbReference type="GO" id="GO:0005634">
    <property type="term" value="C:nucleus"/>
    <property type="evidence" value="ECO:0007669"/>
    <property type="project" value="TreeGrafter"/>
</dbReference>
<evidence type="ECO:0000256" key="6">
    <source>
        <dbReference type="PROSITE-ProRule" id="PRU10141"/>
    </source>
</evidence>
<feature type="region of interest" description="Disordered" evidence="7">
    <location>
        <begin position="362"/>
        <end position="583"/>
    </location>
</feature>
<dbReference type="GO" id="GO:0004713">
    <property type="term" value="F:protein tyrosine kinase activity"/>
    <property type="evidence" value="ECO:0007669"/>
    <property type="project" value="TreeGrafter"/>
</dbReference>
<dbReference type="GO" id="GO:0005524">
    <property type="term" value="F:ATP binding"/>
    <property type="evidence" value="ECO:0007669"/>
    <property type="project" value="UniProtKB-UniRule"/>
</dbReference>